<keyword evidence="2" id="KW-1185">Reference proteome</keyword>
<protein>
    <submittedName>
        <fullName evidence="3">Uncharacterized protein</fullName>
    </submittedName>
</protein>
<evidence type="ECO:0000256" key="1">
    <source>
        <dbReference type="SAM" id="Phobius"/>
    </source>
</evidence>
<evidence type="ECO:0000313" key="3">
    <source>
        <dbReference type="RefSeq" id="XP_033463086.1"/>
    </source>
</evidence>
<proteinExistence type="predicted"/>
<dbReference type="AlphaFoldDB" id="A0A6J3MDF4"/>
<reference evidence="3" key="3">
    <citation type="submission" date="2025-08" db="UniProtKB">
        <authorList>
            <consortium name="RefSeq"/>
        </authorList>
    </citation>
    <scope>IDENTIFICATION</scope>
    <source>
        <strain evidence="3">CBS 342.82</strain>
    </source>
</reference>
<reference evidence="3" key="1">
    <citation type="submission" date="2020-01" db="EMBL/GenBank/DDBJ databases">
        <authorList>
            <consortium name="DOE Joint Genome Institute"/>
            <person name="Haridas S."/>
            <person name="Albert R."/>
            <person name="Binder M."/>
            <person name="Bloem J."/>
            <person name="Labutti K."/>
            <person name="Salamov A."/>
            <person name="Andreopoulos B."/>
            <person name="Baker S.E."/>
            <person name="Barry K."/>
            <person name="Bills G."/>
            <person name="Bluhm B.H."/>
            <person name="Cannon C."/>
            <person name="Castanera R."/>
            <person name="Culley D.E."/>
            <person name="Daum C."/>
            <person name="Ezra D."/>
            <person name="Gonzalez J.B."/>
            <person name="Henrissat B."/>
            <person name="Kuo A."/>
            <person name="Liang C."/>
            <person name="Lipzen A."/>
            <person name="Lutzoni F."/>
            <person name="Magnuson J."/>
            <person name="Mondo S."/>
            <person name="Nolan M."/>
            <person name="Ohm R."/>
            <person name="Pangilinan J."/>
            <person name="Park H.-J."/>
            <person name="Ramirez L."/>
            <person name="Alfaro M."/>
            <person name="Sun H."/>
            <person name="Tritt A."/>
            <person name="Yoshinaga Y."/>
            <person name="Zwiers L.-H."/>
            <person name="Turgeon B.G."/>
            <person name="Goodwin S.B."/>
            <person name="Spatafora J.W."/>
            <person name="Crous P.W."/>
            <person name="Grigoriev I.V."/>
        </authorList>
    </citation>
    <scope>NUCLEOTIDE SEQUENCE</scope>
    <source>
        <strain evidence="3">CBS 342.82</strain>
    </source>
</reference>
<reference evidence="3" key="2">
    <citation type="submission" date="2020-04" db="EMBL/GenBank/DDBJ databases">
        <authorList>
            <consortium name="NCBI Genome Project"/>
        </authorList>
    </citation>
    <scope>NUCLEOTIDE SEQUENCE</scope>
    <source>
        <strain evidence="3">CBS 342.82</strain>
    </source>
</reference>
<dbReference type="RefSeq" id="XP_033463086.1">
    <property type="nucleotide sequence ID" value="XM_033598853.1"/>
</dbReference>
<keyword evidence="1" id="KW-0812">Transmembrane</keyword>
<gene>
    <name evidence="3" type="ORF">K489DRAFT_104756</name>
</gene>
<feature type="transmembrane region" description="Helical" evidence="1">
    <location>
        <begin position="38"/>
        <end position="56"/>
    </location>
</feature>
<name>A0A6J3MDF4_9PEZI</name>
<sequence length="125" mass="13696">MTSQAFCLHAELARVLRGSRRGLKPRAGPWQSSFESSIHTIHICSVGGCCGLFVAMHHTGRKKHSMDGITIECSDDREAMRLNCIQCAISLLIVAVFSTGFNPPLGAGSHYRLLSYKYIAKKGMV</sequence>
<dbReference type="GeneID" id="54356652"/>
<evidence type="ECO:0000313" key="2">
    <source>
        <dbReference type="Proteomes" id="UP000504637"/>
    </source>
</evidence>
<dbReference type="Proteomes" id="UP000504637">
    <property type="component" value="Unplaced"/>
</dbReference>
<organism evidence="3">
    <name type="scientific">Dissoconium aciculare CBS 342.82</name>
    <dbReference type="NCBI Taxonomy" id="1314786"/>
    <lineage>
        <taxon>Eukaryota</taxon>
        <taxon>Fungi</taxon>
        <taxon>Dikarya</taxon>
        <taxon>Ascomycota</taxon>
        <taxon>Pezizomycotina</taxon>
        <taxon>Dothideomycetes</taxon>
        <taxon>Dothideomycetidae</taxon>
        <taxon>Mycosphaerellales</taxon>
        <taxon>Dissoconiaceae</taxon>
        <taxon>Dissoconium</taxon>
    </lineage>
</organism>
<accession>A0A6J3MDF4</accession>
<keyword evidence="1" id="KW-0472">Membrane</keyword>
<keyword evidence="1" id="KW-1133">Transmembrane helix</keyword>